<dbReference type="CDD" id="cd00161">
    <property type="entry name" value="beta-trefoil_Ricin-like"/>
    <property type="match status" value="1"/>
</dbReference>
<dbReference type="InterPro" id="IPR035992">
    <property type="entry name" value="Ricin_B-like_lectins"/>
</dbReference>
<dbReference type="RefSeq" id="WP_185034904.1">
    <property type="nucleotide sequence ID" value="NZ_BNBN01000006.1"/>
</dbReference>
<keyword evidence="2" id="KW-1185">Reference proteome</keyword>
<evidence type="ECO:0000313" key="2">
    <source>
        <dbReference type="Proteomes" id="UP000540423"/>
    </source>
</evidence>
<evidence type="ECO:0000313" key="1">
    <source>
        <dbReference type="EMBL" id="MBB6438640.1"/>
    </source>
</evidence>
<accession>A0A7X0HJ68</accession>
<proteinExistence type="predicted"/>
<dbReference type="Gene3D" id="2.80.10.50">
    <property type="match status" value="1"/>
</dbReference>
<name>A0A7X0HJ68_9ACTN</name>
<evidence type="ECO:0008006" key="3">
    <source>
        <dbReference type="Google" id="ProtNLM"/>
    </source>
</evidence>
<dbReference type="EMBL" id="JACHEM010000014">
    <property type="protein sequence ID" value="MBB6438640.1"/>
    <property type="molecule type" value="Genomic_DNA"/>
</dbReference>
<organism evidence="1 2">
    <name type="scientific">Streptomyces candidus</name>
    <dbReference type="NCBI Taxonomy" id="67283"/>
    <lineage>
        <taxon>Bacteria</taxon>
        <taxon>Bacillati</taxon>
        <taxon>Actinomycetota</taxon>
        <taxon>Actinomycetes</taxon>
        <taxon>Kitasatosporales</taxon>
        <taxon>Streptomycetaceae</taxon>
        <taxon>Streptomyces</taxon>
    </lineage>
</organism>
<dbReference type="SUPFAM" id="SSF50370">
    <property type="entry name" value="Ricin B-like lectins"/>
    <property type="match status" value="1"/>
</dbReference>
<dbReference type="Proteomes" id="UP000540423">
    <property type="component" value="Unassembled WGS sequence"/>
</dbReference>
<reference evidence="1 2" key="1">
    <citation type="submission" date="2020-08" db="EMBL/GenBank/DDBJ databases">
        <title>Genomic Encyclopedia of Type Strains, Phase IV (KMG-IV): sequencing the most valuable type-strain genomes for metagenomic binning, comparative biology and taxonomic classification.</title>
        <authorList>
            <person name="Goeker M."/>
        </authorList>
    </citation>
    <scope>NUCLEOTIDE SEQUENCE [LARGE SCALE GENOMIC DNA]</scope>
    <source>
        <strain evidence="1 2">DSM 40141</strain>
    </source>
</reference>
<sequence>MFLEPLSRNTAQIQWHHPQYGIGCLTVLADGPGRDPIESRDDCADGNPAAQFRLELFGPRAAIHLRIRPAVTGQCPGLRGQDTQDGAEVVHDRCSGALDQDFLIELTPPPAAGLGKQTSVR</sequence>
<comment type="caution">
    <text evidence="1">The sequence shown here is derived from an EMBL/GenBank/DDBJ whole genome shotgun (WGS) entry which is preliminary data.</text>
</comment>
<gene>
    <name evidence="1" type="ORF">HNQ79_005152</name>
</gene>
<protein>
    <recommendedName>
        <fullName evidence="3">Ricin B lectin domain-containing protein</fullName>
    </recommendedName>
</protein>
<dbReference type="AlphaFoldDB" id="A0A7X0HJ68"/>